<protein>
    <submittedName>
        <fullName evidence="1">Uncharacterized protein</fullName>
    </submittedName>
</protein>
<sequence>MYWRTKASAASQASSMKYSGPLLERPPMGQDVNFSLERLRNANQKYRISKQLLRSIISRFVQATPPTAPDVQHKQPYFLRYDDVTSHPCFRHSGTPAHIEGRIATPPELLLAWPLRRRRSPPNAGYMPQLSGEFEQVILYGYGPAQVGLDLPFTYCIGLAAPFETEPTVPAAHTRRRVVRMRAGRAIAWMRLVLTSRMIQATRRLFRSGREEMVCGNLCGAKDIGEIPGLVVVFDGQALEVRYRYRGPRRDKSRLGKGISRTHGERYG</sequence>
<dbReference type="EMBL" id="CAADFT010000044">
    <property type="protein sequence ID" value="VFK45206.1"/>
    <property type="molecule type" value="Genomic_DNA"/>
</dbReference>
<organism evidence="1">
    <name type="scientific">Candidatus Kentrum sp. TC</name>
    <dbReference type="NCBI Taxonomy" id="2126339"/>
    <lineage>
        <taxon>Bacteria</taxon>
        <taxon>Pseudomonadati</taxon>
        <taxon>Pseudomonadota</taxon>
        <taxon>Gammaproteobacteria</taxon>
        <taxon>Candidatus Kentrum</taxon>
    </lineage>
</organism>
<name>A0A450YUK2_9GAMM</name>
<evidence type="ECO:0000313" key="1">
    <source>
        <dbReference type="EMBL" id="VFK45206.1"/>
    </source>
</evidence>
<proteinExistence type="predicted"/>
<accession>A0A450YUK2</accession>
<reference evidence="1" key="1">
    <citation type="submission" date="2019-02" db="EMBL/GenBank/DDBJ databases">
        <authorList>
            <person name="Gruber-Vodicka R. H."/>
            <person name="Seah K. B. B."/>
        </authorList>
    </citation>
    <scope>NUCLEOTIDE SEQUENCE</scope>
    <source>
        <strain evidence="1">BECK_BZ125</strain>
    </source>
</reference>
<gene>
    <name evidence="1" type="ORF">BECKTC1821E_GA0114239_104421</name>
</gene>
<dbReference type="AlphaFoldDB" id="A0A450YUK2"/>